<protein>
    <submittedName>
        <fullName evidence="2">Uncharacterized protein</fullName>
    </submittedName>
</protein>
<gene>
    <name evidence="2" type="ORF">IX53_08935</name>
</gene>
<feature type="transmembrane region" description="Helical" evidence="1">
    <location>
        <begin position="57"/>
        <end position="79"/>
    </location>
</feature>
<keyword evidence="1" id="KW-1133">Transmembrane helix</keyword>
<keyword evidence="3" id="KW-1185">Reference proteome</keyword>
<dbReference type="EMBL" id="CP011232">
    <property type="protein sequence ID" value="AKI97923.1"/>
    <property type="molecule type" value="Genomic_DNA"/>
</dbReference>
<sequence>MDEENKKEFNELFKGLESEISEKAKPFEEEVYIVERYSKKLMKRQNFFTKMGIPRNLFWGIVIGVFVVSFFFLVVWPMYRNFSDLSFLLSELEELENTYYSVNSLARAIDTVLGNLKEKSDVDSLLDILGIENKPGVYENISLKGPAENVREVLEELLNNPRILLNELQLRSNLSFPVMPKTALPTSVVLELNLSIELTNLF</sequence>
<evidence type="ECO:0000313" key="2">
    <source>
        <dbReference type="EMBL" id="AKI97923.1"/>
    </source>
</evidence>
<name>A0A0G2ZGJ8_9BACT</name>
<dbReference type="KEGG" id="kpf:IX53_08935"/>
<organism evidence="2 3">
    <name type="scientific">Kosmotoga pacifica</name>
    <dbReference type="NCBI Taxonomy" id="1330330"/>
    <lineage>
        <taxon>Bacteria</taxon>
        <taxon>Thermotogati</taxon>
        <taxon>Thermotogota</taxon>
        <taxon>Thermotogae</taxon>
        <taxon>Kosmotogales</taxon>
        <taxon>Kosmotogaceae</taxon>
        <taxon>Kosmotoga</taxon>
    </lineage>
</organism>
<dbReference type="RefSeq" id="WP_047755058.1">
    <property type="nucleotide sequence ID" value="NZ_CASWEU010000004.1"/>
</dbReference>
<evidence type="ECO:0000256" key="1">
    <source>
        <dbReference type="SAM" id="Phobius"/>
    </source>
</evidence>
<evidence type="ECO:0000313" key="3">
    <source>
        <dbReference type="Proteomes" id="UP000035159"/>
    </source>
</evidence>
<keyword evidence="1" id="KW-0812">Transmembrane</keyword>
<proteinExistence type="predicted"/>
<dbReference type="OrthoDB" id="44257at2"/>
<accession>A0A0G2ZGJ8</accession>
<dbReference type="AlphaFoldDB" id="A0A0G2ZGJ8"/>
<dbReference type="STRING" id="1330330.IX53_08935"/>
<dbReference type="PATRIC" id="fig|1330330.3.peg.1817"/>
<keyword evidence="1" id="KW-0472">Membrane</keyword>
<dbReference type="Proteomes" id="UP000035159">
    <property type="component" value="Chromosome"/>
</dbReference>
<reference evidence="2 3" key="1">
    <citation type="submission" date="2015-04" db="EMBL/GenBank/DDBJ databases">
        <title>Complete Genome Sequence of Kosmotoga pacifica SLHLJ1.</title>
        <authorList>
            <person name="Jiang L.J."/>
            <person name="Shao Z.Z."/>
            <person name="Jebbar M."/>
        </authorList>
    </citation>
    <scope>NUCLEOTIDE SEQUENCE [LARGE SCALE GENOMIC DNA]</scope>
    <source>
        <strain evidence="2 3">SLHLJ1</strain>
    </source>
</reference>